<dbReference type="GO" id="GO:0003887">
    <property type="term" value="F:DNA-directed DNA polymerase activity"/>
    <property type="evidence" value="ECO:0007669"/>
    <property type="project" value="UniProtKB-KW"/>
</dbReference>
<evidence type="ECO:0000313" key="12">
    <source>
        <dbReference type="Proteomes" id="UP000614469"/>
    </source>
</evidence>
<proteinExistence type="inferred from homology"/>
<dbReference type="Pfam" id="PF02767">
    <property type="entry name" value="DNA_pol3_beta_2"/>
    <property type="match status" value="1"/>
</dbReference>
<dbReference type="InterPro" id="IPR022634">
    <property type="entry name" value="DNA_polIII_beta_N"/>
</dbReference>
<dbReference type="CDD" id="cd00140">
    <property type="entry name" value="beta_clamp"/>
    <property type="match status" value="1"/>
</dbReference>
<dbReference type="GO" id="GO:0008408">
    <property type="term" value="F:3'-5' exonuclease activity"/>
    <property type="evidence" value="ECO:0007669"/>
    <property type="project" value="InterPro"/>
</dbReference>
<dbReference type="InterPro" id="IPR046938">
    <property type="entry name" value="DNA_clamp_sf"/>
</dbReference>
<dbReference type="InterPro" id="IPR001001">
    <property type="entry name" value="DNA_polIII_beta"/>
</dbReference>
<comment type="similarity">
    <text evidence="2">Belongs to the beta sliding clamp family.</text>
</comment>
<dbReference type="GO" id="GO:0003677">
    <property type="term" value="F:DNA binding"/>
    <property type="evidence" value="ECO:0007669"/>
    <property type="project" value="UniProtKB-KW"/>
</dbReference>
<evidence type="ECO:0000256" key="4">
    <source>
        <dbReference type="ARBA" id="ARBA00022679"/>
    </source>
</evidence>
<keyword evidence="3" id="KW-0963">Cytoplasm</keyword>
<keyword evidence="4 11" id="KW-0808">Transferase</keyword>
<sequence length="398" mass="43599">MKASLLCKRTDLREAVEQLMPAISARAPMIVLLHIAVEIDPNQNMLHLSSTDLEVRISTSIPAQITLETDTPESFLIPAQIFSDLIAIMEGEQVRLVVDGHSLLVQTGATKTRISLLAEDEFPPAFEMAIGLPSIALSSTLFKSALQRVIIAASSDETRINLNSVQVCALAEGALRLAATDGFRLATEIITFQSETEEESEFLLPLNVAKKLLRVLPDDEDSQLLIKADGSRALFSWGNMRYWGLLLQNQYPDWERLIYGDDGKNLESNAQEFERDALQMAVKRAEIFARDAQVAHLVHFKPTQSGMQVSGESTQTGQSEEEIACPISIPFALNGLFALQGLSVLKSPRPKLLLTGSHKPVIFSEGDFVYMVMPLASAEENTVVTEAPVSVDAEPVPA</sequence>
<feature type="domain" description="DNA polymerase III beta sliding clamp central" evidence="10">
    <location>
        <begin position="137"/>
        <end position="253"/>
    </location>
</feature>
<dbReference type="GO" id="GO:0005737">
    <property type="term" value="C:cytoplasm"/>
    <property type="evidence" value="ECO:0007669"/>
    <property type="project" value="UniProtKB-SubCell"/>
</dbReference>
<evidence type="ECO:0000259" key="10">
    <source>
        <dbReference type="Pfam" id="PF02767"/>
    </source>
</evidence>
<evidence type="ECO:0000256" key="8">
    <source>
        <dbReference type="ARBA" id="ARBA00023125"/>
    </source>
</evidence>
<evidence type="ECO:0000256" key="6">
    <source>
        <dbReference type="ARBA" id="ARBA00022705"/>
    </source>
</evidence>
<dbReference type="EC" id="2.7.7.7" evidence="11"/>
<name>A0A8J6NGP1_9CHLR</name>
<dbReference type="SMART" id="SM00480">
    <property type="entry name" value="POL3Bc"/>
    <property type="match status" value="1"/>
</dbReference>
<dbReference type="EMBL" id="JACNJN010000024">
    <property type="protein sequence ID" value="MBC8333753.1"/>
    <property type="molecule type" value="Genomic_DNA"/>
</dbReference>
<protein>
    <submittedName>
        <fullName evidence="11">DNA polymerase III subunit beta</fullName>
        <ecNumber evidence="11">2.7.7.7</ecNumber>
    </submittedName>
</protein>
<keyword evidence="5 11" id="KW-0548">Nucleotidyltransferase</keyword>
<organism evidence="11 12">
    <name type="scientific">Candidatus Desulfolinea nitratireducens</name>
    <dbReference type="NCBI Taxonomy" id="2841698"/>
    <lineage>
        <taxon>Bacteria</taxon>
        <taxon>Bacillati</taxon>
        <taxon>Chloroflexota</taxon>
        <taxon>Anaerolineae</taxon>
        <taxon>Anaerolineales</taxon>
        <taxon>Anaerolineales incertae sedis</taxon>
        <taxon>Candidatus Desulfolinea</taxon>
    </lineage>
</organism>
<dbReference type="GO" id="GO:0006271">
    <property type="term" value="P:DNA strand elongation involved in DNA replication"/>
    <property type="evidence" value="ECO:0007669"/>
    <property type="project" value="TreeGrafter"/>
</dbReference>
<dbReference type="PANTHER" id="PTHR30478:SF0">
    <property type="entry name" value="BETA SLIDING CLAMP"/>
    <property type="match status" value="1"/>
</dbReference>
<keyword evidence="7" id="KW-0239">DNA-directed DNA polymerase</keyword>
<comment type="caution">
    <text evidence="11">The sequence shown here is derived from an EMBL/GenBank/DDBJ whole genome shotgun (WGS) entry which is preliminary data.</text>
</comment>
<evidence type="ECO:0000256" key="5">
    <source>
        <dbReference type="ARBA" id="ARBA00022695"/>
    </source>
</evidence>
<feature type="domain" description="DNA polymerase III beta sliding clamp N-terminal" evidence="9">
    <location>
        <begin position="5"/>
        <end position="123"/>
    </location>
</feature>
<gene>
    <name evidence="11" type="primary">dnaN</name>
    <name evidence="11" type="ORF">H8E29_00670</name>
</gene>
<evidence type="ECO:0000256" key="2">
    <source>
        <dbReference type="ARBA" id="ARBA00010752"/>
    </source>
</evidence>
<evidence type="ECO:0000313" key="11">
    <source>
        <dbReference type="EMBL" id="MBC8333753.1"/>
    </source>
</evidence>
<dbReference type="PANTHER" id="PTHR30478">
    <property type="entry name" value="DNA POLYMERASE III SUBUNIT BETA"/>
    <property type="match status" value="1"/>
</dbReference>
<dbReference type="InterPro" id="IPR022637">
    <property type="entry name" value="DNA_polIII_beta_cen"/>
</dbReference>
<dbReference type="Gene3D" id="3.70.10.10">
    <property type="match status" value="1"/>
</dbReference>
<evidence type="ECO:0000259" key="9">
    <source>
        <dbReference type="Pfam" id="PF00712"/>
    </source>
</evidence>
<dbReference type="NCBIfam" id="TIGR00663">
    <property type="entry name" value="dnan"/>
    <property type="match status" value="1"/>
</dbReference>
<keyword evidence="8" id="KW-0238">DNA-binding</keyword>
<evidence type="ECO:0000256" key="7">
    <source>
        <dbReference type="ARBA" id="ARBA00022932"/>
    </source>
</evidence>
<dbReference type="Pfam" id="PF00712">
    <property type="entry name" value="DNA_pol3_beta"/>
    <property type="match status" value="1"/>
</dbReference>
<dbReference type="AlphaFoldDB" id="A0A8J6NGP1"/>
<dbReference type="SUPFAM" id="SSF55979">
    <property type="entry name" value="DNA clamp"/>
    <property type="match status" value="3"/>
</dbReference>
<evidence type="ECO:0000256" key="3">
    <source>
        <dbReference type="ARBA" id="ARBA00022490"/>
    </source>
</evidence>
<dbReference type="Proteomes" id="UP000614469">
    <property type="component" value="Unassembled WGS sequence"/>
</dbReference>
<dbReference type="Gene3D" id="3.10.150.10">
    <property type="entry name" value="DNA Polymerase III, subunit A, domain 2"/>
    <property type="match status" value="1"/>
</dbReference>
<keyword evidence="6" id="KW-0235">DNA replication</keyword>
<reference evidence="11 12" key="1">
    <citation type="submission" date="2020-08" db="EMBL/GenBank/DDBJ databases">
        <title>Bridging the membrane lipid divide: bacteria of the FCB group superphylum have the potential to synthesize archaeal ether lipids.</title>
        <authorList>
            <person name="Villanueva L."/>
            <person name="Von Meijenfeldt F.A.B."/>
            <person name="Westbye A.B."/>
            <person name="Yadav S."/>
            <person name="Hopmans E.C."/>
            <person name="Dutilh B.E."/>
            <person name="Sinninghe Damste J.S."/>
        </authorList>
    </citation>
    <scope>NUCLEOTIDE SEQUENCE [LARGE SCALE GENOMIC DNA]</scope>
    <source>
        <strain evidence="11">NIOZ-UU36</strain>
    </source>
</reference>
<evidence type="ECO:0000256" key="1">
    <source>
        <dbReference type="ARBA" id="ARBA00004496"/>
    </source>
</evidence>
<comment type="subcellular location">
    <subcellularLocation>
        <location evidence="1">Cytoplasm</location>
    </subcellularLocation>
</comment>
<accession>A0A8J6NGP1</accession>
<dbReference type="GO" id="GO:0009360">
    <property type="term" value="C:DNA polymerase III complex"/>
    <property type="evidence" value="ECO:0007669"/>
    <property type="project" value="InterPro"/>
</dbReference>